<dbReference type="AlphaFoldDB" id="A0A7D5JY91"/>
<dbReference type="InterPro" id="IPR010359">
    <property type="entry name" value="IrrE_HExxH"/>
</dbReference>
<accession>A0A7D5JY91</accession>
<dbReference type="PANTHER" id="PTHR43236">
    <property type="entry name" value="ANTITOXIN HIGA1"/>
    <property type="match status" value="1"/>
</dbReference>
<feature type="domain" description="HTH cro/C1-type" evidence="2">
    <location>
        <begin position="18"/>
        <end position="72"/>
    </location>
</feature>
<evidence type="ECO:0000313" key="3">
    <source>
        <dbReference type="EMBL" id="QLD11663.1"/>
    </source>
</evidence>
<evidence type="ECO:0000313" key="4">
    <source>
        <dbReference type="Proteomes" id="UP000509638"/>
    </source>
</evidence>
<name>A0A7D5JY91_9MICO</name>
<dbReference type="InterPro" id="IPR010982">
    <property type="entry name" value="Lambda_DNA-bd_dom_sf"/>
</dbReference>
<proteinExistence type="inferred from homology"/>
<dbReference type="Gene3D" id="1.10.260.40">
    <property type="entry name" value="lambda repressor-like DNA-binding domains"/>
    <property type="match status" value="1"/>
</dbReference>
<dbReference type="InterPro" id="IPR052345">
    <property type="entry name" value="Rad_response_metalloprotease"/>
</dbReference>
<protein>
    <submittedName>
        <fullName evidence="3">ImmA/IrrE family metallo-endopeptidase</fullName>
    </submittedName>
</protein>
<dbReference type="RefSeq" id="WP_178011781.1">
    <property type="nucleotide sequence ID" value="NZ_CP058316.1"/>
</dbReference>
<dbReference type="Gene3D" id="1.10.10.2910">
    <property type="match status" value="1"/>
</dbReference>
<comment type="similarity">
    <text evidence="1">Belongs to the short-chain fatty acyl-CoA assimilation regulator (ScfR) family.</text>
</comment>
<evidence type="ECO:0000256" key="1">
    <source>
        <dbReference type="ARBA" id="ARBA00007227"/>
    </source>
</evidence>
<dbReference type="PANTHER" id="PTHR43236:SF1">
    <property type="entry name" value="BLL7220 PROTEIN"/>
    <property type="match status" value="1"/>
</dbReference>
<dbReference type="CDD" id="cd00093">
    <property type="entry name" value="HTH_XRE"/>
    <property type="match status" value="1"/>
</dbReference>
<organism evidence="3 4">
    <name type="scientific">Microbacterium oleivorans</name>
    <dbReference type="NCBI Taxonomy" id="273677"/>
    <lineage>
        <taxon>Bacteria</taxon>
        <taxon>Bacillati</taxon>
        <taxon>Actinomycetota</taxon>
        <taxon>Actinomycetes</taxon>
        <taxon>Micrococcales</taxon>
        <taxon>Microbacteriaceae</taxon>
        <taxon>Microbacterium</taxon>
    </lineage>
</organism>
<dbReference type="SMART" id="SM00530">
    <property type="entry name" value="HTH_XRE"/>
    <property type="match status" value="1"/>
</dbReference>
<evidence type="ECO:0000259" key="2">
    <source>
        <dbReference type="PROSITE" id="PS50943"/>
    </source>
</evidence>
<dbReference type="EMBL" id="CP058316">
    <property type="protein sequence ID" value="QLD11663.1"/>
    <property type="molecule type" value="Genomic_DNA"/>
</dbReference>
<gene>
    <name evidence="3" type="ORF">HW566_07705</name>
</gene>
<dbReference type="Proteomes" id="UP000509638">
    <property type="component" value="Chromosome"/>
</dbReference>
<dbReference type="GO" id="GO:0003677">
    <property type="term" value="F:DNA binding"/>
    <property type="evidence" value="ECO:0007669"/>
    <property type="project" value="InterPro"/>
</dbReference>
<dbReference type="InterPro" id="IPR001387">
    <property type="entry name" value="Cro/C1-type_HTH"/>
</dbReference>
<dbReference type="SUPFAM" id="SSF47413">
    <property type="entry name" value="lambda repressor-like DNA-binding domains"/>
    <property type="match status" value="1"/>
</dbReference>
<sequence>MSTTTFEPRWASAPAVSIHRALRRHNWTVDDLSDRLGVGDPETRRILNGDRPIDAHLAELLARTLGGSSDFWLQRESQFAASVRALSDEEFAQRLPLKQMVRLGWIESSTSWRSQARSALDFFDAKTPAEGTSRIESTLQEARYRASASFDSDAIALATWMRQVDRIADAQTLSSWDPAALSDQLRNLRDLTRLADPRDFLPKTQAHLAAAGVGFVVLRPLEGMRISGVSFWSASRAPRIALTARHMTDDHLWFTLFHEIGHLLIHPEGDVFVDEFVAGQDVSHMEQEANTFAADNLLPFGTADLNSRRTNGPTMREVTKFASRNEVAPGIVVGQLQHSGALRPNQLNGLKRRYRWDGTDLSRRP</sequence>
<dbReference type="Pfam" id="PF06114">
    <property type="entry name" value="Peptidase_M78"/>
    <property type="match status" value="1"/>
</dbReference>
<reference evidence="3 4" key="1">
    <citation type="submission" date="2020-06" db="EMBL/GenBank/DDBJ databases">
        <authorList>
            <person name="Jo H."/>
        </authorList>
    </citation>
    <scope>NUCLEOTIDE SEQUENCE [LARGE SCALE GENOMIC DNA]</scope>
    <source>
        <strain evidence="3 4">I46</strain>
    </source>
</reference>
<dbReference type="PROSITE" id="PS50943">
    <property type="entry name" value="HTH_CROC1"/>
    <property type="match status" value="1"/>
</dbReference>